<evidence type="ECO:0000256" key="7">
    <source>
        <dbReference type="ARBA" id="ARBA00048117"/>
    </source>
</evidence>
<evidence type="ECO:0000256" key="8">
    <source>
        <dbReference type="HAMAP-Rule" id="MF_01445"/>
    </source>
</evidence>
<evidence type="ECO:0000256" key="6">
    <source>
        <dbReference type="ARBA" id="ARBA00023315"/>
    </source>
</evidence>
<dbReference type="NCBIfam" id="TIGR00329">
    <property type="entry name" value="gcp_kae1"/>
    <property type="match status" value="1"/>
</dbReference>
<feature type="binding site" evidence="8">
    <location>
        <position position="116"/>
    </location>
    <ligand>
        <name>Fe cation</name>
        <dbReference type="ChEBI" id="CHEBI:24875"/>
    </ligand>
</feature>
<proteinExistence type="inferred from homology"/>
<dbReference type="HAMAP" id="MF_01445">
    <property type="entry name" value="TsaD"/>
    <property type="match status" value="1"/>
</dbReference>
<dbReference type="AlphaFoldDB" id="A0A7C1FHT0"/>
<keyword evidence="3 8" id="KW-0819">tRNA processing</keyword>
<dbReference type="SUPFAM" id="SSF53067">
    <property type="entry name" value="Actin-like ATPase domain"/>
    <property type="match status" value="2"/>
</dbReference>
<gene>
    <name evidence="8 10" type="primary">tsaD</name>
    <name evidence="10" type="ORF">ENQ20_04695</name>
</gene>
<keyword evidence="4 8" id="KW-0479">Metal-binding</keyword>
<comment type="similarity">
    <text evidence="8">Belongs to the KAE1 / TsaD family.</text>
</comment>
<dbReference type="GO" id="GO:0005737">
    <property type="term" value="C:cytoplasm"/>
    <property type="evidence" value="ECO:0007669"/>
    <property type="project" value="UniProtKB-SubCell"/>
</dbReference>
<feature type="binding site" evidence="8">
    <location>
        <position position="316"/>
    </location>
    <ligand>
        <name>Fe cation</name>
        <dbReference type="ChEBI" id="CHEBI:24875"/>
    </ligand>
</feature>
<dbReference type="FunFam" id="3.30.420.40:FF:000040">
    <property type="entry name" value="tRNA N6-adenosine threonylcarbamoyltransferase"/>
    <property type="match status" value="1"/>
</dbReference>
<dbReference type="InterPro" id="IPR022450">
    <property type="entry name" value="TsaD"/>
</dbReference>
<comment type="catalytic activity">
    <reaction evidence="7 8">
        <text>L-threonylcarbamoyladenylate + adenosine(37) in tRNA = N(6)-L-threonylcarbamoyladenosine(37) in tRNA + AMP + H(+)</text>
        <dbReference type="Rhea" id="RHEA:37059"/>
        <dbReference type="Rhea" id="RHEA-COMP:10162"/>
        <dbReference type="Rhea" id="RHEA-COMP:10163"/>
        <dbReference type="ChEBI" id="CHEBI:15378"/>
        <dbReference type="ChEBI" id="CHEBI:73682"/>
        <dbReference type="ChEBI" id="CHEBI:74411"/>
        <dbReference type="ChEBI" id="CHEBI:74418"/>
        <dbReference type="ChEBI" id="CHEBI:456215"/>
        <dbReference type="EC" id="2.3.1.234"/>
    </reaction>
</comment>
<feature type="binding site" evidence="8">
    <location>
        <position position="188"/>
    </location>
    <ligand>
        <name>substrate</name>
    </ligand>
</feature>
<evidence type="ECO:0000259" key="9">
    <source>
        <dbReference type="Pfam" id="PF00814"/>
    </source>
</evidence>
<dbReference type="NCBIfam" id="TIGR03723">
    <property type="entry name" value="T6A_TsaD_YgjD"/>
    <property type="match status" value="1"/>
</dbReference>
<comment type="subcellular location">
    <subcellularLocation>
        <location evidence="8">Cytoplasm</location>
    </subcellularLocation>
</comment>
<comment type="function">
    <text evidence="8">Required for the formation of a threonylcarbamoyl group on adenosine at position 37 (t(6)A37) in tRNAs that read codons beginning with adenine. Is involved in the transfer of the threonylcarbamoyl moiety of threonylcarbamoyl-AMP (TC-AMP) to the N6 group of A37, together with TsaE and TsaB. TsaD likely plays a direct catalytic role in this reaction.</text>
</comment>
<evidence type="ECO:0000313" key="10">
    <source>
        <dbReference type="EMBL" id="HDX30774.1"/>
    </source>
</evidence>
<evidence type="ECO:0000256" key="4">
    <source>
        <dbReference type="ARBA" id="ARBA00022723"/>
    </source>
</evidence>
<organism evidence="10">
    <name type="scientific">Caldilinea aerophila</name>
    <dbReference type="NCBI Taxonomy" id="133453"/>
    <lineage>
        <taxon>Bacteria</taxon>
        <taxon>Bacillati</taxon>
        <taxon>Chloroflexota</taxon>
        <taxon>Caldilineae</taxon>
        <taxon>Caldilineales</taxon>
        <taxon>Caldilineaceae</taxon>
        <taxon>Caldilinea</taxon>
    </lineage>
</organism>
<feature type="binding site" evidence="8">
    <location>
        <position position="192"/>
    </location>
    <ligand>
        <name>substrate</name>
    </ligand>
</feature>
<dbReference type="PANTHER" id="PTHR11735:SF6">
    <property type="entry name" value="TRNA N6-ADENOSINE THREONYLCARBAMOYLTRANSFERASE, MITOCHONDRIAL"/>
    <property type="match status" value="1"/>
</dbReference>
<dbReference type="InterPro" id="IPR017861">
    <property type="entry name" value="KAE1/TsaD"/>
</dbReference>
<feature type="binding site" evidence="8">
    <location>
        <position position="112"/>
    </location>
    <ligand>
        <name>Fe cation</name>
        <dbReference type="ChEBI" id="CHEBI:24875"/>
    </ligand>
</feature>
<dbReference type="CDD" id="cd24133">
    <property type="entry name" value="ASKHA_NBD_TsaD_bac"/>
    <property type="match status" value="1"/>
</dbReference>
<dbReference type="PANTHER" id="PTHR11735">
    <property type="entry name" value="TRNA N6-ADENOSINE THREONYLCARBAMOYLTRANSFERASE"/>
    <property type="match status" value="1"/>
</dbReference>
<keyword evidence="1 8" id="KW-0963">Cytoplasm</keyword>
<dbReference type="EMBL" id="DSMG01000053">
    <property type="protein sequence ID" value="HDX30774.1"/>
    <property type="molecule type" value="Genomic_DNA"/>
</dbReference>
<feature type="binding site" evidence="8">
    <location>
        <begin position="142"/>
        <end position="146"/>
    </location>
    <ligand>
        <name>substrate</name>
    </ligand>
</feature>
<name>A0A7C1FHT0_9CHLR</name>
<feature type="domain" description="Gcp-like" evidence="9">
    <location>
        <begin position="25"/>
        <end position="322"/>
    </location>
</feature>
<comment type="caution">
    <text evidence="10">The sequence shown here is derived from an EMBL/GenBank/DDBJ whole genome shotgun (WGS) entry which is preliminary data.</text>
</comment>
<keyword evidence="5 8" id="KW-0408">Iron</keyword>
<feature type="binding site" evidence="8">
    <location>
        <position position="288"/>
    </location>
    <ligand>
        <name>substrate</name>
    </ligand>
</feature>
<sequence>MTKILAIETSCDETAAAVVEDGRRVHSNVVATQIELHRRFGGVFPEVASRQHVLAIYPVIEQALAEAGVSPRALDAIAVTHGPGLAGSLLVGVNAAKGLAFAAGRPLLAVNHLEGHIYSNWLEAPGAAQGQPADQFPVIVLIVSGGHTELIEMRGHGRYRRLGGTLDDAAGEAFDKVARLLNLGFPGGPAIERAAEGGNPSAFDLPRALRHDPAHRFDFSFSGLKTAMLNLTKRLTEQGMNLREPRLLADLAASFQQAVADALVEKTAEATLVTGARQVCICGGVSANRCLRATACVRMAELNIPLYIPPLAYCTDNAAMIGAAAYFNWLANPRPEDGLGIDVYASLPLPEVAD</sequence>
<evidence type="ECO:0000256" key="1">
    <source>
        <dbReference type="ARBA" id="ARBA00022490"/>
    </source>
</evidence>
<evidence type="ECO:0000256" key="5">
    <source>
        <dbReference type="ARBA" id="ARBA00023004"/>
    </source>
</evidence>
<keyword evidence="2 8" id="KW-0808">Transferase</keyword>
<dbReference type="PRINTS" id="PR00789">
    <property type="entry name" value="OSIALOPTASE"/>
</dbReference>
<dbReference type="GO" id="GO:0005506">
    <property type="term" value="F:iron ion binding"/>
    <property type="evidence" value="ECO:0007669"/>
    <property type="project" value="UniProtKB-UniRule"/>
</dbReference>
<evidence type="ECO:0000256" key="2">
    <source>
        <dbReference type="ARBA" id="ARBA00022679"/>
    </source>
</evidence>
<dbReference type="InterPro" id="IPR043129">
    <property type="entry name" value="ATPase_NBD"/>
</dbReference>
<comment type="cofactor">
    <cofactor evidence="8">
        <name>Fe(2+)</name>
        <dbReference type="ChEBI" id="CHEBI:29033"/>
    </cofactor>
    <text evidence="8">Binds 1 Fe(2+) ion per subunit.</text>
</comment>
<feature type="binding site" evidence="8">
    <location>
        <position position="175"/>
    </location>
    <ligand>
        <name>substrate</name>
    </ligand>
</feature>
<dbReference type="FunFam" id="3.30.420.40:FF:000012">
    <property type="entry name" value="tRNA N6-adenosine threonylcarbamoyltransferase"/>
    <property type="match status" value="1"/>
</dbReference>
<protein>
    <recommendedName>
        <fullName evidence="8">tRNA N6-adenosine threonylcarbamoyltransferase</fullName>
        <ecNumber evidence="8">2.3.1.234</ecNumber>
    </recommendedName>
    <alternativeName>
        <fullName evidence="8">N6-L-threonylcarbamoyladenine synthase</fullName>
        <shortName evidence="8">t(6)A synthase</shortName>
    </alternativeName>
    <alternativeName>
        <fullName evidence="8">t(6)A37 threonylcarbamoyladenosine biosynthesis protein TsaD</fullName>
    </alternativeName>
    <alternativeName>
        <fullName evidence="8">tRNA threonylcarbamoyladenosine biosynthesis protein TsaD</fullName>
    </alternativeName>
</protein>
<keyword evidence="6 8" id="KW-0012">Acyltransferase</keyword>
<dbReference type="GO" id="GO:0002949">
    <property type="term" value="P:tRNA threonylcarbamoyladenosine modification"/>
    <property type="evidence" value="ECO:0007669"/>
    <property type="project" value="UniProtKB-UniRule"/>
</dbReference>
<evidence type="ECO:0000256" key="3">
    <source>
        <dbReference type="ARBA" id="ARBA00022694"/>
    </source>
</evidence>
<dbReference type="Pfam" id="PF00814">
    <property type="entry name" value="TsaD"/>
    <property type="match status" value="1"/>
</dbReference>
<dbReference type="InterPro" id="IPR000905">
    <property type="entry name" value="Gcp-like_dom"/>
</dbReference>
<accession>A0A7C1FHT0</accession>
<dbReference type="EC" id="2.3.1.234" evidence="8"/>
<dbReference type="Gene3D" id="3.30.420.40">
    <property type="match status" value="2"/>
</dbReference>
<reference evidence="10" key="1">
    <citation type="journal article" date="2020" name="mSystems">
        <title>Genome- and Community-Level Interaction Insights into Carbon Utilization and Element Cycling Functions of Hydrothermarchaeota in Hydrothermal Sediment.</title>
        <authorList>
            <person name="Zhou Z."/>
            <person name="Liu Y."/>
            <person name="Xu W."/>
            <person name="Pan J."/>
            <person name="Luo Z.H."/>
            <person name="Li M."/>
        </authorList>
    </citation>
    <scope>NUCLEOTIDE SEQUENCE [LARGE SCALE GENOMIC DNA]</scope>
    <source>
        <strain evidence="10">SpSt-289</strain>
    </source>
</reference>
<dbReference type="GO" id="GO:0061711">
    <property type="term" value="F:tRNA N(6)-L-threonylcarbamoyladenine synthase activity"/>
    <property type="evidence" value="ECO:0007669"/>
    <property type="project" value="UniProtKB-EC"/>
</dbReference>